<dbReference type="PROSITE" id="PS50263">
    <property type="entry name" value="CN_HYDROLASE"/>
    <property type="match status" value="1"/>
</dbReference>
<dbReference type="EMBL" id="POTW01000002">
    <property type="protein sequence ID" value="PZF86524.1"/>
    <property type="molecule type" value="Genomic_DNA"/>
</dbReference>
<comment type="caution">
    <text evidence="3">The sequence shown here is derived from an EMBL/GenBank/DDBJ whole genome shotgun (WGS) entry which is preliminary data.</text>
</comment>
<dbReference type="RefSeq" id="WP_111252895.1">
    <property type="nucleotide sequence ID" value="NZ_POTW01000002.1"/>
</dbReference>
<comment type="similarity">
    <text evidence="1">Belongs to the carbon-nitrogen hydrolase superfamily. NIT1/NIT2 family.</text>
</comment>
<dbReference type="SUPFAM" id="SSF56317">
    <property type="entry name" value="Carbon-nitrogen hydrolase"/>
    <property type="match status" value="1"/>
</dbReference>
<organism evidence="3 4">
    <name type="scientific">Jiangella anatolica</name>
    <dbReference type="NCBI Taxonomy" id="2670374"/>
    <lineage>
        <taxon>Bacteria</taxon>
        <taxon>Bacillati</taxon>
        <taxon>Actinomycetota</taxon>
        <taxon>Actinomycetes</taxon>
        <taxon>Jiangellales</taxon>
        <taxon>Jiangellaceae</taxon>
        <taxon>Jiangella</taxon>
    </lineage>
</organism>
<sequence>MRVVLTQFSAGTDVAANLDTIRRLTDGVAADLLVLPEAVMHDFGDPALPLGPVAQPLDGPFVATLAAVARSAGAVVVGGMFERSDDVDRPYNTLVAVGPDGALLATYRKAHLYDSFGYRESSRLLAGAAVPAVFTVDGVRLGLLTCYDLRFPEQGRALVDAGADAFVVPAAWVRGPLKEDHWQTLLRARAIENTVYVAAAAQTGRAYCGLTQLVDPLGVVVAALGDEEGRLASSLDPARIAAARDRNPALLHRRSWPAPS</sequence>
<keyword evidence="4" id="KW-1185">Reference proteome</keyword>
<evidence type="ECO:0000259" key="2">
    <source>
        <dbReference type="PROSITE" id="PS50263"/>
    </source>
</evidence>
<reference evidence="3 4" key="1">
    <citation type="submission" date="2018-01" db="EMBL/GenBank/DDBJ databases">
        <title>Draft genome sequence of Jiangella sp. GTF31.</title>
        <authorList>
            <person name="Sahin N."/>
            <person name="Ay H."/>
            <person name="Saygin H."/>
        </authorList>
    </citation>
    <scope>NUCLEOTIDE SEQUENCE [LARGE SCALE GENOMIC DNA]</scope>
    <source>
        <strain evidence="3 4">GTF31</strain>
    </source>
</reference>
<dbReference type="PANTHER" id="PTHR23088">
    <property type="entry name" value="NITRILASE-RELATED"/>
    <property type="match status" value="1"/>
</dbReference>
<dbReference type="AlphaFoldDB" id="A0A2W2C195"/>
<dbReference type="InterPro" id="IPR003010">
    <property type="entry name" value="C-N_Hydrolase"/>
</dbReference>
<dbReference type="InterPro" id="IPR001110">
    <property type="entry name" value="UPF0012_CS"/>
</dbReference>
<proteinExistence type="inferred from homology"/>
<dbReference type="CDD" id="cd07581">
    <property type="entry name" value="nitrilase_3"/>
    <property type="match status" value="1"/>
</dbReference>
<dbReference type="InterPro" id="IPR036526">
    <property type="entry name" value="C-N_Hydrolase_sf"/>
</dbReference>
<feature type="domain" description="CN hydrolase" evidence="2">
    <location>
        <begin position="1"/>
        <end position="237"/>
    </location>
</feature>
<dbReference type="PANTHER" id="PTHR23088:SF27">
    <property type="entry name" value="DEAMINATED GLUTATHIONE AMIDASE"/>
    <property type="match status" value="1"/>
</dbReference>
<dbReference type="Proteomes" id="UP000248764">
    <property type="component" value="Unassembled WGS sequence"/>
</dbReference>
<accession>A0A2W2C195</accession>
<keyword evidence="3" id="KW-0378">Hydrolase</keyword>
<dbReference type="PROSITE" id="PS01227">
    <property type="entry name" value="UPF0012"/>
    <property type="match status" value="1"/>
</dbReference>
<evidence type="ECO:0000313" key="4">
    <source>
        <dbReference type="Proteomes" id="UP000248764"/>
    </source>
</evidence>
<dbReference type="Pfam" id="PF00795">
    <property type="entry name" value="CN_hydrolase"/>
    <property type="match status" value="1"/>
</dbReference>
<dbReference type="GO" id="GO:0016787">
    <property type="term" value="F:hydrolase activity"/>
    <property type="evidence" value="ECO:0007669"/>
    <property type="project" value="UniProtKB-KW"/>
</dbReference>
<evidence type="ECO:0000256" key="1">
    <source>
        <dbReference type="ARBA" id="ARBA00010613"/>
    </source>
</evidence>
<protein>
    <submittedName>
        <fullName evidence="3">Hydrolase</fullName>
    </submittedName>
</protein>
<gene>
    <name evidence="3" type="ORF">C1I92_01035</name>
</gene>
<evidence type="ECO:0000313" key="3">
    <source>
        <dbReference type="EMBL" id="PZF86524.1"/>
    </source>
</evidence>
<dbReference type="Gene3D" id="3.60.110.10">
    <property type="entry name" value="Carbon-nitrogen hydrolase"/>
    <property type="match status" value="1"/>
</dbReference>
<name>A0A2W2C195_9ACTN</name>